<evidence type="ECO:0000256" key="1">
    <source>
        <dbReference type="ARBA" id="ARBA00001933"/>
    </source>
</evidence>
<comment type="cofactor">
    <cofactor evidence="1">
        <name>pyridoxal 5'-phosphate</name>
        <dbReference type="ChEBI" id="CHEBI:597326"/>
    </cofactor>
</comment>
<comment type="similarity">
    <text evidence="5">Belongs to the class-II pyridoxal-phosphate-dependent aminotransferase family. MalY/PatB cystathionine beta-lyase subfamily.</text>
</comment>
<organism evidence="7 8">
    <name type="scientific">Pseudoramibacter alactolyticus ATCC 23263</name>
    <dbReference type="NCBI Taxonomy" id="887929"/>
    <lineage>
        <taxon>Bacteria</taxon>
        <taxon>Bacillati</taxon>
        <taxon>Bacillota</taxon>
        <taxon>Clostridia</taxon>
        <taxon>Eubacteriales</taxon>
        <taxon>Eubacteriaceae</taxon>
        <taxon>Pseudoramibacter</taxon>
    </lineage>
</organism>
<proteinExistence type="inferred from homology"/>
<dbReference type="Gene3D" id="3.90.1150.10">
    <property type="entry name" value="Aspartate Aminotransferase, domain 1"/>
    <property type="match status" value="1"/>
</dbReference>
<evidence type="ECO:0000313" key="8">
    <source>
        <dbReference type="Proteomes" id="UP000004754"/>
    </source>
</evidence>
<sequence length="391" mass="42449">MTRFDFTTPIDRRGSGAIKYGPHPKFPDADVLPFWVADMDFAVVPAIRDALQAKLDHGVFGYEGISDAYRDAVTGWFARRFGWQPDPKSLITTPGIVFAVATAIRAFTKPGDAVLIQNPVYFPFAGLVKKNGRRLAETTLTLKDGHYKIDFAEFERQIADNDVKLFVLCSPHNPTGRVWTREELSRMAAICAAHGVIVFSDEIHCDFVWPGRRHTPFANLSPEAAAMTVVGTAPSKTFNLAGLQGSNLFIADASLRRRYQKELAAQGFDAPNNLAMAATVAAYNAGEPWLTGLLAHLAGNIAALQKALTDTPIRLICPEGTYLMWLDCRALGLADDALEAFFVEGAGLWLNAGITFGSAGSGFMRMNLACPRAALDAGIARLEAALAQRGK</sequence>
<keyword evidence="4" id="KW-0456">Lyase</keyword>
<dbReference type="InterPro" id="IPR015421">
    <property type="entry name" value="PyrdxlP-dep_Trfase_major"/>
</dbReference>
<dbReference type="Proteomes" id="UP000004754">
    <property type="component" value="Unassembled WGS sequence"/>
</dbReference>
<dbReference type="InterPro" id="IPR015424">
    <property type="entry name" value="PyrdxlP-dep_Trfase"/>
</dbReference>
<keyword evidence="7" id="KW-0808">Transferase</keyword>
<dbReference type="PANTHER" id="PTHR43525">
    <property type="entry name" value="PROTEIN MALY"/>
    <property type="match status" value="1"/>
</dbReference>
<dbReference type="InterPro" id="IPR027619">
    <property type="entry name" value="C-S_lyase_PatB-like"/>
</dbReference>
<dbReference type="STRING" id="887929.HMP0721_1353"/>
<protein>
    <recommendedName>
        <fullName evidence="2">cysteine-S-conjugate beta-lyase</fullName>
        <ecNumber evidence="2">4.4.1.13</ecNumber>
    </recommendedName>
</protein>
<accession>E6MH68</accession>
<keyword evidence="7" id="KW-0032">Aminotransferase</keyword>
<evidence type="ECO:0000259" key="6">
    <source>
        <dbReference type="Pfam" id="PF00155"/>
    </source>
</evidence>
<dbReference type="EC" id="4.4.1.13" evidence="2"/>
<dbReference type="GO" id="GO:0047804">
    <property type="term" value="F:cysteine-S-conjugate beta-lyase activity"/>
    <property type="evidence" value="ECO:0007669"/>
    <property type="project" value="UniProtKB-EC"/>
</dbReference>
<dbReference type="RefSeq" id="WP_006598775.1">
    <property type="nucleotide sequence ID" value="NZ_GL622359.1"/>
</dbReference>
<dbReference type="Pfam" id="PF00155">
    <property type="entry name" value="Aminotran_1_2"/>
    <property type="match status" value="1"/>
</dbReference>
<evidence type="ECO:0000313" key="7">
    <source>
        <dbReference type="EMBL" id="EFV01958.1"/>
    </source>
</evidence>
<dbReference type="OrthoDB" id="9802872at2"/>
<evidence type="ECO:0000256" key="4">
    <source>
        <dbReference type="ARBA" id="ARBA00023239"/>
    </source>
</evidence>
<dbReference type="Gene3D" id="3.40.640.10">
    <property type="entry name" value="Type I PLP-dependent aspartate aminotransferase-like (Major domain)"/>
    <property type="match status" value="1"/>
</dbReference>
<dbReference type="GO" id="GO:0030170">
    <property type="term" value="F:pyridoxal phosphate binding"/>
    <property type="evidence" value="ECO:0007669"/>
    <property type="project" value="InterPro"/>
</dbReference>
<dbReference type="HOGENOM" id="CLU_017584_15_0_9"/>
<dbReference type="SUPFAM" id="SSF53383">
    <property type="entry name" value="PLP-dependent transferases"/>
    <property type="match status" value="1"/>
</dbReference>
<name>E6MH68_9FIRM</name>
<dbReference type="CDD" id="cd00609">
    <property type="entry name" value="AAT_like"/>
    <property type="match status" value="1"/>
</dbReference>
<keyword evidence="3" id="KW-0663">Pyridoxal phosphate</keyword>
<keyword evidence="8" id="KW-1185">Reference proteome</keyword>
<dbReference type="NCBIfam" id="TIGR04350">
    <property type="entry name" value="C_S_lyase_PatB"/>
    <property type="match status" value="1"/>
</dbReference>
<dbReference type="EMBL" id="AEQN01000016">
    <property type="protein sequence ID" value="EFV01958.1"/>
    <property type="molecule type" value="Genomic_DNA"/>
</dbReference>
<evidence type="ECO:0000256" key="5">
    <source>
        <dbReference type="ARBA" id="ARBA00037974"/>
    </source>
</evidence>
<dbReference type="eggNOG" id="COG1168">
    <property type="taxonomic scope" value="Bacteria"/>
</dbReference>
<gene>
    <name evidence="7" type="ORF">HMP0721_1353</name>
</gene>
<dbReference type="PANTHER" id="PTHR43525:SF1">
    <property type="entry name" value="PROTEIN MALY"/>
    <property type="match status" value="1"/>
</dbReference>
<feature type="domain" description="Aminotransferase class I/classII large" evidence="6">
    <location>
        <begin position="31"/>
        <end position="382"/>
    </location>
</feature>
<evidence type="ECO:0000256" key="2">
    <source>
        <dbReference type="ARBA" id="ARBA00012224"/>
    </source>
</evidence>
<dbReference type="InterPro" id="IPR015422">
    <property type="entry name" value="PyrdxlP-dep_Trfase_small"/>
</dbReference>
<dbReference type="AlphaFoldDB" id="E6MH68"/>
<comment type="caution">
    <text evidence="7">The sequence shown here is derived from an EMBL/GenBank/DDBJ whole genome shotgun (WGS) entry which is preliminary data.</text>
</comment>
<dbReference type="GO" id="GO:0008483">
    <property type="term" value="F:transaminase activity"/>
    <property type="evidence" value="ECO:0007669"/>
    <property type="project" value="UniProtKB-KW"/>
</dbReference>
<dbReference type="InterPro" id="IPR051798">
    <property type="entry name" value="Class-II_PLP-Dep_Aminotrans"/>
</dbReference>
<dbReference type="InterPro" id="IPR004839">
    <property type="entry name" value="Aminotransferase_I/II_large"/>
</dbReference>
<reference evidence="7 8" key="1">
    <citation type="submission" date="2010-12" db="EMBL/GenBank/DDBJ databases">
        <authorList>
            <person name="Muzny D."/>
            <person name="Qin X."/>
            <person name="Deng J."/>
            <person name="Jiang H."/>
            <person name="Liu Y."/>
            <person name="Qu J."/>
            <person name="Song X.-Z."/>
            <person name="Zhang L."/>
            <person name="Thornton R."/>
            <person name="Coyle M."/>
            <person name="Francisco L."/>
            <person name="Jackson L."/>
            <person name="Javaid M."/>
            <person name="Korchina V."/>
            <person name="Kovar C."/>
            <person name="Mata R."/>
            <person name="Mathew T."/>
            <person name="Ngo R."/>
            <person name="Nguyen L."/>
            <person name="Nguyen N."/>
            <person name="Okwuonu G."/>
            <person name="Ongeri F."/>
            <person name="Pham C."/>
            <person name="Simmons D."/>
            <person name="Wilczek-Boney K."/>
            <person name="Hale W."/>
            <person name="Jakkamsetti A."/>
            <person name="Pham P."/>
            <person name="Ruth R."/>
            <person name="San Lucas F."/>
            <person name="Warren J."/>
            <person name="Zhang J."/>
            <person name="Zhao Z."/>
            <person name="Zhou C."/>
            <person name="Zhu D."/>
            <person name="Lee S."/>
            <person name="Bess C."/>
            <person name="Blankenburg K."/>
            <person name="Forbes L."/>
            <person name="Fu Q."/>
            <person name="Gubbala S."/>
            <person name="Hirani K."/>
            <person name="Jayaseelan J.C."/>
            <person name="Lara F."/>
            <person name="Munidasa M."/>
            <person name="Palculict T."/>
            <person name="Patil S."/>
            <person name="Pu L.-L."/>
            <person name="Saada N."/>
            <person name="Tang L."/>
            <person name="Weissenberger G."/>
            <person name="Zhu Y."/>
            <person name="Hemphill L."/>
            <person name="Shang Y."/>
            <person name="Youmans B."/>
            <person name="Ayvaz T."/>
            <person name="Ross M."/>
            <person name="Santibanez J."/>
            <person name="Aqrawi P."/>
            <person name="Gross S."/>
            <person name="Joshi V."/>
            <person name="Fowler G."/>
            <person name="Nazareth L."/>
            <person name="Reid J."/>
            <person name="Worley K."/>
            <person name="Petrosino J."/>
            <person name="Highlander S."/>
            <person name="Gibbs R."/>
        </authorList>
    </citation>
    <scope>NUCLEOTIDE SEQUENCE [LARGE SCALE GENOMIC DNA]</scope>
    <source>
        <strain evidence="7 8">ATCC 23263</strain>
    </source>
</reference>
<evidence type="ECO:0000256" key="3">
    <source>
        <dbReference type="ARBA" id="ARBA00022898"/>
    </source>
</evidence>